<keyword evidence="3" id="KW-1185">Reference proteome</keyword>
<dbReference type="OrthoDB" id="1445756at2"/>
<organism evidence="2 3">
    <name type="scientific">Aquimarina brevivitae</name>
    <dbReference type="NCBI Taxonomy" id="323412"/>
    <lineage>
        <taxon>Bacteria</taxon>
        <taxon>Pseudomonadati</taxon>
        <taxon>Bacteroidota</taxon>
        <taxon>Flavobacteriia</taxon>
        <taxon>Flavobacteriales</taxon>
        <taxon>Flavobacteriaceae</taxon>
        <taxon>Aquimarina</taxon>
    </lineage>
</organism>
<evidence type="ECO:0000313" key="2">
    <source>
        <dbReference type="EMBL" id="RZS93384.1"/>
    </source>
</evidence>
<keyword evidence="1" id="KW-0812">Transmembrane</keyword>
<dbReference type="RefSeq" id="WP_130286518.1">
    <property type="nucleotide sequence ID" value="NZ_SGXE01000002.1"/>
</dbReference>
<proteinExistence type="predicted"/>
<feature type="transmembrane region" description="Helical" evidence="1">
    <location>
        <begin position="114"/>
        <end position="132"/>
    </location>
</feature>
<evidence type="ECO:0008006" key="4">
    <source>
        <dbReference type="Google" id="ProtNLM"/>
    </source>
</evidence>
<feature type="transmembrane region" description="Helical" evidence="1">
    <location>
        <begin position="12"/>
        <end position="30"/>
    </location>
</feature>
<dbReference type="EMBL" id="SGXE01000002">
    <property type="protein sequence ID" value="RZS93384.1"/>
    <property type="molecule type" value="Genomic_DNA"/>
</dbReference>
<accession>A0A4Q7P123</accession>
<dbReference type="Proteomes" id="UP000292262">
    <property type="component" value="Unassembled WGS sequence"/>
</dbReference>
<reference evidence="2 3" key="1">
    <citation type="submission" date="2019-02" db="EMBL/GenBank/DDBJ databases">
        <title>Genomic Encyclopedia of Type Strains, Phase IV (KMG-IV): sequencing the most valuable type-strain genomes for metagenomic binning, comparative biology and taxonomic classification.</title>
        <authorList>
            <person name="Goeker M."/>
        </authorList>
    </citation>
    <scope>NUCLEOTIDE SEQUENCE [LARGE SCALE GENOMIC DNA]</scope>
    <source>
        <strain evidence="2 3">DSM 17196</strain>
    </source>
</reference>
<sequence length="133" mass="15627">MNRFLNHFKNNYLLIVIQLLILGIFVYRVLQGNSDAALFLPELTEKDNLMGNYWFLLTKTSFYRPALFLVVPVVGIFIRHKIGWILQQAYFYFLLTNGTFSIRENIATNPSQSWTILFVLIIIVLFIFVMNLK</sequence>
<keyword evidence="1" id="KW-0472">Membrane</keyword>
<evidence type="ECO:0000313" key="3">
    <source>
        <dbReference type="Proteomes" id="UP000292262"/>
    </source>
</evidence>
<comment type="caution">
    <text evidence="2">The sequence shown here is derived from an EMBL/GenBank/DDBJ whole genome shotgun (WGS) entry which is preliminary data.</text>
</comment>
<protein>
    <recommendedName>
        <fullName evidence="4">DoxX-like protein</fullName>
    </recommendedName>
</protein>
<feature type="transmembrane region" description="Helical" evidence="1">
    <location>
        <begin position="62"/>
        <end position="78"/>
    </location>
</feature>
<dbReference type="AlphaFoldDB" id="A0A4Q7P123"/>
<name>A0A4Q7P123_9FLAO</name>
<evidence type="ECO:0000256" key="1">
    <source>
        <dbReference type="SAM" id="Phobius"/>
    </source>
</evidence>
<gene>
    <name evidence="2" type="ORF">EV197_1962</name>
</gene>
<keyword evidence="1" id="KW-1133">Transmembrane helix</keyword>
<feature type="transmembrane region" description="Helical" evidence="1">
    <location>
        <begin position="85"/>
        <end position="102"/>
    </location>
</feature>